<evidence type="ECO:0000313" key="12">
    <source>
        <dbReference type="Proteomes" id="UP000325395"/>
    </source>
</evidence>
<keyword evidence="5 10" id="KW-0964">Secreted</keyword>
<dbReference type="PANTHER" id="PTHR48250:SF1">
    <property type="entry name" value="CUTINASE"/>
    <property type="match status" value="1"/>
</dbReference>
<keyword evidence="4 10" id="KW-0719">Serine esterase</keyword>
<keyword evidence="12" id="KW-1185">Reference proteome</keyword>
<protein>
    <recommendedName>
        <fullName evidence="3 10">Cutinase</fullName>
        <ecNumber evidence="3 10">3.1.1.74</ecNumber>
    </recommendedName>
</protein>
<evidence type="ECO:0000256" key="4">
    <source>
        <dbReference type="ARBA" id="ARBA00022487"/>
    </source>
</evidence>
<reference evidence="11 12" key="1">
    <citation type="submission" date="2019-04" db="EMBL/GenBank/DDBJ databases">
        <authorList>
            <consortium name="DOE Joint Genome Institute"/>
            <person name="Mondo S."/>
            <person name="Kjaerbolling I."/>
            <person name="Vesth T."/>
            <person name="Frisvad J.C."/>
            <person name="Nybo J.L."/>
            <person name="Theobald S."/>
            <person name="Kildgaard S."/>
            <person name="Isbrandt T."/>
            <person name="Kuo A."/>
            <person name="Sato A."/>
            <person name="Lyhne E.K."/>
            <person name="Kogle M.E."/>
            <person name="Wiebenga A."/>
            <person name="Kun R.S."/>
            <person name="Lubbers R.J."/>
            <person name="Makela M.R."/>
            <person name="Barry K."/>
            <person name="Chovatia M."/>
            <person name="Clum A."/>
            <person name="Daum C."/>
            <person name="Haridas S."/>
            <person name="He G."/>
            <person name="LaButti K."/>
            <person name="Lipzen A."/>
            <person name="Riley R."/>
            <person name="Salamov A."/>
            <person name="Simmons B.A."/>
            <person name="Magnuson J.K."/>
            <person name="Henrissat B."/>
            <person name="Mortensen U.H."/>
            <person name="Larsen T.O."/>
            <person name="Devries R.P."/>
            <person name="Grigoriev I.V."/>
            <person name="Machida M."/>
            <person name="Baker S.E."/>
            <person name="Andersen M.R."/>
            <person name="Cantor M.N."/>
            <person name="Hua S.X."/>
        </authorList>
    </citation>
    <scope>NUCLEOTIDE SEQUENCE [LARGE SCALE GENOMIC DNA]</scope>
    <source>
        <strain evidence="11 12">CBS 117616</strain>
    </source>
</reference>
<evidence type="ECO:0000313" key="11">
    <source>
        <dbReference type="EMBL" id="KAE8416447.1"/>
    </source>
</evidence>
<comment type="subcellular location">
    <subcellularLocation>
        <location evidence="1 10">Secreted</location>
    </subcellularLocation>
</comment>
<evidence type="ECO:0000256" key="3">
    <source>
        <dbReference type="ARBA" id="ARBA00013095"/>
    </source>
</evidence>
<sequence length="275" mass="28343">MHLPIKTLFVSLLGASVLARPLPNDALVERNAPLNEFLSVLLSHLPAINGSITAVSGLITDFDQLLADITGAQTTLNGFTGACTDYTVLFARGTSEPGNVGVLVGPPLAEAFEGAVGASALSFQGVNGYSASVEGYLAGGEAAGSKAMASQASDILSKCPDTKLVMSGYSQGCQIVHNAVEQLPAEHASKISSVLLFGDPCTSNSKLGIFLMHEYTNRSIDKGKALPNVDASRVHTVCHAGDTICENSVIILPAHLTYAVDVASAADFAVAAAKN</sequence>
<dbReference type="SUPFAM" id="SSF53474">
    <property type="entry name" value="alpha/beta-Hydrolases"/>
    <property type="match status" value="1"/>
</dbReference>
<dbReference type="InterPro" id="IPR000675">
    <property type="entry name" value="Cutinase/axe"/>
</dbReference>
<dbReference type="InterPro" id="IPR043580">
    <property type="entry name" value="CUTINASE_1"/>
</dbReference>
<dbReference type="Proteomes" id="UP000325395">
    <property type="component" value="Unassembled WGS sequence"/>
</dbReference>
<proteinExistence type="inferred from homology"/>
<feature type="signal peptide" evidence="10">
    <location>
        <begin position="1"/>
        <end position="19"/>
    </location>
</feature>
<feature type="chain" id="PRO_5044964585" description="Cutinase" evidence="10">
    <location>
        <begin position="20"/>
        <end position="275"/>
    </location>
</feature>
<dbReference type="SMART" id="SM01110">
    <property type="entry name" value="Cutinase"/>
    <property type="match status" value="1"/>
</dbReference>
<keyword evidence="6 10" id="KW-0732">Signal</keyword>
<evidence type="ECO:0000256" key="5">
    <source>
        <dbReference type="ARBA" id="ARBA00022525"/>
    </source>
</evidence>
<dbReference type="PRINTS" id="PR00129">
    <property type="entry name" value="CUTINASE"/>
</dbReference>
<evidence type="ECO:0000256" key="10">
    <source>
        <dbReference type="RuleBase" id="RU361263"/>
    </source>
</evidence>
<dbReference type="PROSITE" id="PS00155">
    <property type="entry name" value="CUTINASE_1"/>
    <property type="match status" value="1"/>
</dbReference>
<comment type="similarity">
    <text evidence="2 10">Belongs to the cutinase family.</text>
</comment>
<organism evidence="11 12">
    <name type="scientific">Aspergillus pseudocaelatus</name>
    <dbReference type="NCBI Taxonomy" id="1825620"/>
    <lineage>
        <taxon>Eukaryota</taxon>
        <taxon>Fungi</taxon>
        <taxon>Dikarya</taxon>
        <taxon>Ascomycota</taxon>
        <taxon>Pezizomycotina</taxon>
        <taxon>Eurotiomycetes</taxon>
        <taxon>Eurotiomycetidae</taxon>
        <taxon>Eurotiales</taxon>
        <taxon>Aspergillaceae</taxon>
        <taxon>Aspergillus</taxon>
        <taxon>Aspergillus subgen. Circumdati</taxon>
    </lineage>
</organism>
<accession>A0ABQ6WH37</accession>
<comment type="function">
    <text evidence="10">Catalyzes the hydrolysis of complex carboxylic polyesters found in the cell wall of plants. Degrades cutin, a macromolecule that forms the structure of the plant cuticle.</text>
</comment>
<keyword evidence="8" id="KW-1015">Disulfide bond</keyword>
<name>A0ABQ6WH37_9EURO</name>
<comment type="catalytic activity">
    <reaction evidence="9 10">
        <text>cutin + H2O = cutin monomers.</text>
        <dbReference type="EC" id="3.1.1.74"/>
    </reaction>
</comment>
<evidence type="ECO:0000256" key="2">
    <source>
        <dbReference type="ARBA" id="ARBA00007534"/>
    </source>
</evidence>
<evidence type="ECO:0000256" key="8">
    <source>
        <dbReference type="ARBA" id="ARBA00023157"/>
    </source>
</evidence>
<evidence type="ECO:0000256" key="6">
    <source>
        <dbReference type="ARBA" id="ARBA00022729"/>
    </source>
</evidence>
<dbReference type="PANTHER" id="PTHR48250">
    <property type="entry name" value="CUTINASE 2-RELATED"/>
    <property type="match status" value="1"/>
</dbReference>
<dbReference type="InterPro" id="IPR029058">
    <property type="entry name" value="AB_hydrolase_fold"/>
</dbReference>
<evidence type="ECO:0000256" key="9">
    <source>
        <dbReference type="ARBA" id="ARBA00034045"/>
    </source>
</evidence>
<gene>
    <name evidence="11" type="ORF">BDV36DRAFT_206121</name>
</gene>
<evidence type="ECO:0000256" key="7">
    <source>
        <dbReference type="ARBA" id="ARBA00022801"/>
    </source>
</evidence>
<dbReference type="EMBL" id="ML735752">
    <property type="protein sequence ID" value="KAE8416447.1"/>
    <property type="molecule type" value="Genomic_DNA"/>
</dbReference>
<dbReference type="Pfam" id="PF01083">
    <property type="entry name" value="Cutinase"/>
    <property type="match status" value="1"/>
</dbReference>
<dbReference type="InterPro" id="IPR011150">
    <property type="entry name" value="Cutinase_monf"/>
</dbReference>
<evidence type="ECO:0000256" key="1">
    <source>
        <dbReference type="ARBA" id="ARBA00004613"/>
    </source>
</evidence>
<dbReference type="EC" id="3.1.1.74" evidence="3 10"/>
<keyword evidence="7 10" id="KW-0378">Hydrolase</keyword>
<dbReference type="Gene3D" id="3.40.50.1820">
    <property type="entry name" value="alpha/beta hydrolase"/>
    <property type="match status" value="1"/>
</dbReference>